<evidence type="ECO:0000256" key="1">
    <source>
        <dbReference type="SAM" id="MobiDB-lite"/>
    </source>
</evidence>
<accession>A0A6C0HBE3</accession>
<organism evidence="2">
    <name type="scientific">viral metagenome</name>
    <dbReference type="NCBI Taxonomy" id="1070528"/>
    <lineage>
        <taxon>unclassified sequences</taxon>
        <taxon>metagenomes</taxon>
        <taxon>organismal metagenomes</taxon>
    </lineage>
</organism>
<protein>
    <submittedName>
        <fullName evidence="2">Uncharacterized protein</fullName>
    </submittedName>
</protein>
<sequence>MRCPKGFRQQPPKSGICVKNNTSKRCAKGTRKNKKTGKCEKHTKQSKSKKMNKTPEKVMKQDKIWKIYKIDYVYPTIIDEKKVDRSDYGSINIENIFIENEENVVQITFENTEVEAFMGKKQDKHPRIVWDDNTIHNIKDLNIDINTLDSNKSNIVFFGTGNDDDGNNTERKNVDLIKRGAYGKYVNINDTYPNLDSEYIDDTIKDQILEKSIEVIKQL</sequence>
<dbReference type="EMBL" id="MN739923">
    <property type="protein sequence ID" value="QHT77932.1"/>
    <property type="molecule type" value="Genomic_DNA"/>
</dbReference>
<feature type="region of interest" description="Disordered" evidence="1">
    <location>
        <begin position="1"/>
        <end position="56"/>
    </location>
</feature>
<name>A0A6C0HBE3_9ZZZZ</name>
<dbReference type="AlphaFoldDB" id="A0A6C0HBE3"/>
<reference evidence="2" key="1">
    <citation type="journal article" date="2020" name="Nature">
        <title>Giant virus diversity and host interactions through global metagenomics.</title>
        <authorList>
            <person name="Schulz F."/>
            <person name="Roux S."/>
            <person name="Paez-Espino D."/>
            <person name="Jungbluth S."/>
            <person name="Walsh D.A."/>
            <person name="Denef V.J."/>
            <person name="McMahon K.D."/>
            <person name="Konstantinidis K.T."/>
            <person name="Eloe-Fadrosh E.A."/>
            <person name="Kyrpides N.C."/>
            <person name="Woyke T."/>
        </authorList>
    </citation>
    <scope>NUCLEOTIDE SEQUENCE</scope>
    <source>
        <strain evidence="2">GVMAG-M-3300023179-90</strain>
    </source>
</reference>
<evidence type="ECO:0000313" key="2">
    <source>
        <dbReference type="EMBL" id="QHT77932.1"/>
    </source>
</evidence>
<feature type="compositionally biased region" description="Basic residues" evidence="1">
    <location>
        <begin position="25"/>
        <end position="36"/>
    </location>
</feature>
<proteinExistence type="predicted"/>